<dbReference type="KEGG" id="smax:FJR03_01255"/>
<accession>A0A7M3V9K9</accession>
<evidence type="ECO:0000313" key="3">
    <source>
        <dbReference type="EMBL" id="QOP40442.1"/>
    </source>
</evidence>
<sequence length="327" mass="37181">MLFRLFILLSLLLLNLYACKDGYFSCVAKTKDSKTIQNDSLSIPIKGDKRLVYSKKIPNAKILKHDPFLNLYIIKDKKHFKYPFDINMRLQLGSAAVTNKTFKEGKVLKEQVGLNTLGTYSAKIKTPALITSSCCALEGILTPDGFIDKYYLNRFINAKSADYGDIGIRVQDAGKCIKVIASNPYLKNNPLKRGDCILAFDGKKVYSSAGLMRKILFSKVGSKHTIKIKRDGKVHTFNVVANKRTGGGEISDTFLEFRGIFFNKKLHIVGLNQYFKDYGMKLGDRLVQVNGVRVKNQDELREYIENFKDFSSLLFERNNFQFFVNIK</sequence>
<proteinExistence type="predicted"/>
<keyword evidence="4" id="KW-1185">Reference proteome</keyword>
<gene>
    <name evidence="3" type="ORF">FJR03_01255</name>
</gene>
<dbReference type="RefSeq" id="WP_193113867.1">
    <property type="nucleotide sequence ID" value="NZ_CP041165.1"/>
</dbReference>
<dbReference type="AlphaFoldDB" id="A0A7M3V9K9"/>
<evidence type="ECO:0000259" key="1">
    <source>
        <dbReference type="Pfam" id="PF13180"/>
    </source>
</evidence>
<feature type="domain" description="DUF7488" evidence="2">
    <location>
        <begin position="19"/>
        <end position="159"/>
    </location>
</feature>
<dbReference type="InterPro" id="IPR036034">
    <property type="entry name" value="PDZ_sf"/>
</dbReference>
<reference evidence="3 4" key="1">
    <citation type="submission" date="2019-06" db="EMBL/GenBank/DDBJ databases">
        <title>Sulfurimonas gotlandica sp. nov., a chemoautotrophic and psychrotolerant epsilonproteobacterium isolated from a pelagic redoxcline, and an emended description of the genus Sulfurimonas.</title>
        <authorList>
            <person name="Wang S."/>
            <person name="Jiang L."/>
            <person name="Shao Z."/>
        </authorList>
    </citation>
    <scope>NUCLEOTIDE SEQUENCE [LARGE SCALE GENOMIC DNA]</scope>
    <source>
        <strain evidence="3 4">B2</strain>
    </source>
</reference>
<evidence type="ECO:0000259" key="2">
    <source>
        <dbReference type="Pfam" id="PF24314"/>
    </source>
</evidence>
<dbReference type="InterPro" id="IPR055911">
    <property type="entry name" value="DUF7488"/>
</dbReference>
<dbReference type="SUPFAM" id="SSF50156">
    <property type="entry name" value="PDZ domain-like"/>
    <property type="match status" value="2"/>
</dbReference>
<dbReference type="Pfam" id="PF24314">
    <property type="entry name" value="DUF7488"/>
    <property type="match status" value="1"/>
</dbReference>
<dbReference type="EMBL" id="CP041165">
    <property type="protein sequence ID" value="QOP40442.1"/>
    <property type="molecule type" value="Genomic_DNA"/>
</dbReference>
<feature type="domain" description="PDZ" evidence="1">
    <location>
        <begin position="164"/>
        <end position="239"/>
    </location>
</feature>
<dbReference type="InterPro" id="IPR001478">
    <property type="entry name" value="PDZ"/>
</dbReference>
<dbReference type="Gene3D" id="2.30.42.10">
    <property type="match status" value="1"/>
</dbReference>
<name>A0A7M3V9K9_9BACT</name>
<evidence type="ECO:0000313" key="4">
    <source>
        <dbReference type="Proteomes" id="UP000593910"/>
    </source>
</evidence>
<dbReference type="Proteomes" id="UP000593910">
    <property type="component" value="Chromosome"/>
</dbReference>
<protein>
    <submittedName>
        <fullName evidence="3">PDZ domain-containing protein</fullName>
    </submittedName>
</protein>
<dbReference type="Pfam" id="PF13180">
    <property type="entry name" value="PDZ_2"/>
    <property type="match status" value="1"/>
</dbReference>
<organism evidence="3 4">
    <name type="scientific">Sulfurimonas marina</name>
    <dbReference type="NCBI Taxonomy" id="2590551"/>
    <lineage>
        <taxon>Bacteria</taxon>
        <taxon>Pseudomonadati</taxon>
        <taxon>Campylobacterota</taxon>
        <taxon>Epsilonproteobacteria</taxon>
        <taxon>Campylobacterales</taxon>
        <taxon>Sulfurimonadaceae</taxon>
        <taxon>Sulfurimonas</taxon>
    </lineage>
</organism>